<organism evidence="1 2">
    <name type="scientific">Paramecium sonneborni</name>
    <dbReference type="NCBI Taxonomy" id="65129"/>
    <lineage>
        <taxon>Eukaryota</taxon>
        <taxon>Sar</taxon>
        <taxon>Alveolata</taxon>
        <taxon>Ciliophora</taxon>
        <taxon>Intramacronucleata</taxon>
        <taxon>Oligohymenophorea</taxon>
        <taxon>Peniculida</taxon>
        <taxon>Parameciidae</taxon>
        <taxon>Paramecium</taxon>
    </lineage>
</organism>
<dbReference type="AlphaFoldDB" id="A0A8S1NQY3"/>
<comment type="caution">
    <text evidence="1">The sequence shown here is derived from an EMBL/GenBank/DDBJ whole genome shotgun (WGS) entry which is preliminary data.</text>
</comment>
<dbReference type="Proteomes" id="UP000692954">
    <property type="component" value="Unassembled WGS sequence"/>
</dbReference>
<gene>
    <name evidence="1" type="ORF">PSON_ATCC_30995.1.T0650094</name>
</gene>
<evidence type="ECO:0000313" key="2">
    <source>
        <dbReference type="Proteomes" id="UP000692954"/>
    </source>
</evidence>
<evidence type="ECO:0000313" key="1">
    <source>
        <dbReference type="EMBL" id="CAD8095797.1"/>
    </source>
</evidence>
<proteinExistence type="predicted"/>
<keyword evidence="2" id="KW-1185">Reference proteome</keyword>
<accession>A0A8S1NQY3</accession>
<reference evidence="1" key="1">
    <citation type="submission" date="2021-01" db="EMBL/GenBank/DDBJ databases">
        <authorList>
            <consortium name="Genoscope - CEA"/>
            <person name="William W."/>
        </authorList>
    </citation>
    <scope>NUCLEOTIDE SEQUENCE</scope>
</reference>
<name>A0A8S1NQY3_9CILI</name>
<dbReference type="EMBL" id="CAJJDN010000065">
    <property type="protein sequence ID" value="CAD8095797.1"/>
    <property type="molecule type" value="Genomic_DNA"/>
</dbReference>
<sequence length="157" mass="18652">MRIREILQKAKQKFKYTDYFTLSSQPIFYKKNKMHFFQNKQHIIANKLGLQVMNPLISDKLKLECQHFLMVGNLQFFKLGIFLILQKSELIDRETGQFNLNFKTKSDIFNSYSNSILGTLIILQQYSILNTQRKIVNVCLKFSQTSIDGFIYREMYL</sequence>
<protein>
    <submittedName>
        <fullName evidence="1">Uncharacterized protein</fullName>
    </submittedName>
</protein>